<proteinExistence type="inferred from homology"/>
<sequence length="1003" mass="112221">MRDICNHHIHILAYRYDNLQGISLSPDVLLPRLEYLQRVHPRARDITMGIGFCRLVSGEPRASEVFEFLAMVTRSPLARFFLLITRMHFSGHDVAATELHALLSETAIIFPEIAFTLFSTIADASHGPGWCGMMADGGLVVGLPDHTTGRLVLYHDGREQPVDLALRAQCPGYQIWDVTPFDLPPSLPRIDILQDGRNLLGSSIDSSAIWNFEAFIEGSPEGLSGWCRYPSNLHAGDRIRIQTAGENRLLFDGTIKPGGNSLSGKPPDIYASLLQVEKPRTEFVIPWQELQGARTEAVTVTDRFGRAFYGSPIDPLAGQRYARAQAEWVATRFPSGHPTPVKPSFSQPFPTLYTPRFARQEIEATTHPNRRVAVIITVYRGYEITRTCITRVLQHRDLRNRVVIVNDCSPDPRITAFLDTLVELAGVTVLTNPQNKGFTFSANRGLHTVAPDEDVILLNSDTLPPPRWIDALQRTVYRAPDIGTATPLSNAATIFSYPRSDSINPIPSYERVVEIAELLAARDDNALIDVPTAHGYCMYIRAECLHQTGLFREDVFAQGYGEENDFCRRAAALGWRHVACLGTYVGHAEGQSFSAVRNDLIRRNLAILNGLHPGYDGMIQAWLARDPLAPLRRDLDLVRLRDTIRERPVTALITHDREGGVQRFVRERACNNLETGRMSLIISPGHTDGTAESCWKIEPFLPEDYPNIIMPRHGMELRTLFVALGCDRIEIHSYVGAGIRDVHRISRFGIDYVVYLHDYSWLCPRITLVSYNDLYCGEPTPDICQRCVTDLGSQNDDDIAPSLLRELSDDLFQRAKAVIAPSQDVAHRYRRHTSASVTLASWEPATPLRAAIFPPKAPQDIRRILLIGAISKEKGFNILLALARHIADNALPLRFVIIGFTCDDQRLLATGVVEITGRYSSEELPALIRAHPCDWGFLPAIWPETWSFVLTEFWRQELPVITFDIGTPAERVRATGNGCVIPLHLSVASLAMVLMNPWQIPPH</sequence>
<name>A0A7W4IYE3_9PROT</name>
<dbReference type="InterPro" id="IPR029044">
    <property type="entry name" value="Nucleotide-diphossugar_trans"/>
</dbReference>
<dbReference type="RefSeq" id="WP_182977926.1">
    <property type="nucleotide sequence ID" value="NZ_BAABGB010000001.1"/>
</dbReference>
<dbReference type="Gene3D" id="3.40.50.2000">
    <property type="entry name" value="Glycogen Phosphorylase B"/>
    <property type="match status" value="2"/>
</dbReference>
<dbReference type="EMBL" id="JABEQE010000002">
    <property type="protein sequence ID" value="MBB2171348.1"/>
    <property type="molecule type" value="Genomic_DNA"/>
</dbReference>
<organism evidence="5 6">
    <name type="scientific">Gluconacetobacter asukensis</name>
    <dbReference type="NCBI Taxonomy" id="1017181"/>
    <lineage>
        <taxon>Bacteria</taxon>
        <taxon>Pseudomonadati</taxon>
        <taxon>Pseudomonadota</taxon>
        <taxon>Alphaproteobacteria</taxon>
        <taxon>Acetobacterales</taxon>
        <taxon>Acetobacteraceae</taxon>
        <taxon>Gluconacetobacter</taxon>
    </lineage>
</organism>
<comment type="similarity">
    <text evidence="1">Belongs to the glycosyltransferase 2 family.</text>
</comment>
<comment type="caution">
    <text evidence="5">The sequence shown here is derived from an EMBL/GenBank/DDBJ whole genome shotgun (WGS) entry which is preliminary data.</text>
</comment>
<dbReference type="InterPro" id="IPR001296">
    <property type="entry name" value="Glyco_trans_1"/>
</dbReference>
<dbReference type="Pfam" id="PF00534">
    <property type="entry name" value="Glycos_transf_1"/>
    <property type="match status" value="1"/>
</dbReference>
<keyword evidence="2" id="KW-0328">Glycosyltransferase</keyword>
<reference evidence="5 6" key="1">
    <citation type="submission" date="2020-04" db="EMBL/GenBank/DDBJ databases">
        <title>Description of novel Gluconacetobacter.</title>
        <authorList>
            <person name="Sombolestani A."/>
        </authorList>
    </citation>
    <scope>NUCLEOTIDE SEQUENCE [LARGE SCALE GENOMIC DNA]</scope>
    <source>
        <strain evidence="5 6">LMG 27724</strain>
    </source>
</reference>
<protein>
    <submittedName>
        <fullName evidence="5">Glycosyltransferase</fullName>
    </submittedName>
</protein>
<dbReference type="AlphaFoldDB" id="A0A7W4IYE3"/>
<evidence type="ECO:0000313" key="6">
    <source>
        <dbReference type="Proteomes" id="UP000577891"/>
    </source>
</evidence>
<dbReference type="GO" id="GO:0016757">
    <property type="term" value="F:glycosyltransferase activity"/>
    <property type="evidence" value="ECO:0007669"/>
    <property type="project" value="UniProtKB-KW"/>
</dbReference>
<dbReference type="Proteomes" id="UP000577891">
    <property type="component" value="Unassembled WGS sequence"/>
</dbReference>
<dbReference type="PANTHER" id="PTHR43179:SF12">
    <property type="entry name" value="GALACTOFURANOSYLTRANSFERASE GLFT2"/>
    <property type="match status" value="1"/>
</dbReference>
<evidence type="ECO:0000259" key="4">
    <source>
        <dbReference type="Pfam" id="PF00534"/>
    </source>
</evidence>
<keyword evidence="6" id="KW-1185">Reference proteome</keyword>
<dbReference type="Pfam" id="PF13641">
    <property type="entry name" value="Glyco_tranf_2_3"/>
    <property type="match status" value="1"/>
</dbReference>
<accession>A0A7W4IYE3</accession>
<dbReference type="Gene3D" id="3.90.550.10">
    <property type="entry name" value="Spore Coat Polysaccharide Biosynthesis Protein SpsA, Chain A"/>
    <property type="match status" value="1"/>
</dbReference>
<evidence type="ECO:0000256" key="1">
    <source>
        <dbReference type="ARBA" id="ARBA00006739"/>
    </source>
</evidence>
<dbReference type="SUPFAM" id="SSF53756">
    <property type="entry name" value="UDP-Glycosyltransferase/glycogen phosphorylase"/>
    <property type="match status" value="1"/>
</dbReference>
<gene>
    <name evidence="5" type="ORF">HLH35_04295</name>
</gene>
<dbReference type="PANTHER" id="PTHR43179">
    <property type="entry name" value="RHAMNOSYLTRANSFERASE WBBL"/>
    <property type="match status" value="1"/>
</dbReference>
<keyword evidence="3 5" id="KW-0808">Transferase</keyword>
<evidence type="ECO:0000256" key="2">
    <source>
        <dbReference type="ARBA" id="ARBA00022676"/>
    </source>
</evidence>
<evidence type="ECO:0000313" key="5">
    <source>
        <dbReference type="EMBL" id="MBB2171348.1"/>
    </source>
</evidence>
<dbReference type="SUPFAM" id="SSF53448">
    <property type="entry name" value="Nucleotide-diphospho-sugar transferases"/>
    <property type="match status" value="1"/>
</dbReference>
<feature type="domain" description="Glycosyl transferase family 1" evidence="4">
    <location>
        <begin position="856"/>
        <end position="991"/>
    </location>
</feature>
<evidence type="ECO:0000256" key="3">
    <source>
        <dbReference type="ARBA" id="ARBA00022679"/>
    </source>
</evidence>